<dbReference type="Pfam" id="PF08378">
    <property type="entry name" value="NERD"/>
    <property type="match status" value="1"/>
</dbReference>
<evidence type="ECO:0000256" key="1">
    <source>
        <dbReference type="SAM" id="MobiDB-lite"/>
    </source>
</evidence>
<organism evidence="3 4">
    <name type="scientific">Streptomyces hintoniae</name>
    <dbReference type="NCBI Taxonomy" id="3075521"/>
    <lineage>
        <taxon>Bacteria</taxon>
        <taxon>Bacillati</taxon>
        <taxon>Actinomycetota</taxon>
        <taxon>Actinomycetes</taxon>
        <taxon>Kitasatosporales</taxon>
        <taxon>Streptomycetaceae</taxon>
        <taxon>Streptomyces</taxon>
    </lineage>
</organism>
<feature type="domain" description="NERD" evidence="2">
    <location>
        <begin position="72"/>
        <end position="174"/>
    </location>
</feature>
<accession>A0ABU2UTT8</accession>
<evidence type="ECO:0000313" key="3">
    <source>
        <dbReference type="EMBL" id="MDT0476232.1"/>
    </source>
</evidence>
<keyword evidence="4" id="KW-1185">Reference proteome</keyword>
<evidence type="ECO:0000313" key="4">
    <source>
        <dbReference type="Proteomes" id="UP001180489"/>
    </source>
</evidence>
<reference evidence="3" key="1">
    <citation type="submission" date="2024-05" db="EMBL/GenBank/DDBJ databases">
        <title>30 novel species of actinomycetes from the DSMZ collection.</title>
        <authorList>
            <person name="Nouioui I."/>
        </authorList>
    </citation>
    <scope>NUCLEOTIDE SEQUENCE</scope>
    <source>
        <strain evidence="3">DSM 41014</strain>
    </source>
</reference>
<feature type="compositionally biased region" description="Basic residues" evidence="1">
    <location>
        <begin position="218"/>
        <end position="232"/>
    </location>
</feature>
<dbReference type="EMBL" id="JAVRFF010000039">
    <property type="protein sequence ID" value="MDT0476232.1"/>
    <property type="molecule type" value="Genomic_DNA"/>
</dbReference>
<dbReference type="InterPro" id="IPR011528">
    <property type="entry name" value="NERD"/>
</dbReference>
<dbReference type="RefSeq" id="WP_311636950.1">
    <property type="nucleotide sequence ID" value="NZ_JAVRFF010000039.1"/>
</dbReference>
<comment type="caution">
    <text evidence="3">The sequence shown here is derived from an EMBL/GenBank/DDBJ whole genome shotgun (WGS) entry which is preliminary data.</text>
</comment>
<feature type="region of interest" description="Disordered" evidence="1">
    <location>
        <begin position="205"/>
        <end position="232"/>
    </location>
</feature>
<dbReference type="Proteomes" id="UP001180489">
    <property type="component" value="Unassembled WGS sequence"/>
</dbReference>
<sequence>MSTLLGILALAGLCLYLGGAQRLRDALDRLRGRGPGASAAAHARHLRTPAVRVATALHIPTQRGRDAARWDAGAAGERRTAARLQPLEDAGWTVLHDRALPGSRANLDHVAISPGRHPVVFLLDSKRWSARPLTCDGVRLWHGEQDVTTRLTGLHHETRRLTSLLGGPVVPVVVMDGPAMDGLLFLDGITIVPAWSLVSQLTISAHQTPPHPHERRTATRARRLTPYQHRAR</sequence>
<name>A0ABU2UTT8_9ACTN</name>
<proteinExistence type="predicted"/>
<gene>
    <name evidence="3" type="ORF">RM863_29315</name>
</gene>
<protein>
    <submittedName>
        <fullName evidence="3">Nuclease-related domain-containing protein</fullName>
    </submittedName>
</protein>
<evidence type="ECO:0000259" key="2">
    <source>
        <dbReference type="Pfam" id="PF08378"/>
    </source>
</evidence>